<dbReference type="InterPro" id="IPR051575">
    <property type="entry name" value="Myb-like_DNA-bd"/>
</dbReference>
<keyword evidence="2" id="KW-0805">Transcription regulation</keyword>
<evidence type="ECO:0000313" key="9">
    <source>
        <dbReference type="Proteomes" id="UP000281406"/>
    </source>
</evidence>
<evidence type="ECO:0000256" key="1">
    <source>
        <dbReference type="ARBA" id="ARBA00022737"/>
    </source>
</evidence>
<dbReference type="AlphaFoldDB" id="A0A3N0XMK3"/>
<feature type="domain" description="HTH myb-type" evidence="7">
    <location>
        <begin position="128"/>
        <end position="159"/>
    </location>
</feature>
<dbReference type="OrthoDB" id="2143914at2759"/>
<feature type="domain" description="Myb-like" evidence="6">
    <location>
        <begin position="123"/>
        <end position="159"/>
    </location>
</feature>
<dbReference type="EMBL" id="RJVU01071460">
    <property type="protein sequence ID" value="ROI46933.1"/>
    <property type="molecule type" value="Genomic_DNA"/>
</dbReference>
<keyword evidence="4" id="KW-0804">Transcription</keyword>
<evidence type="ECO:0000256" key="4">
    <source>
        <dbReference type="ARBA" id="ARBA00023163"/>
    </source>
</evidence>
<dbReference type="FunFam" id="1.10.10.60:FF:000010">
    <property type="entry name" value="Transcriptional activator Myb isoform A"/>
    <property type="match status" value="1"/>
</dbReference>
<dbReference type="InterPro" id="IPR001005">
    <property type="entry name" value="SANT/Myb"/>
</dbReference>
<dbReference type="GO" id="GO:0005634">
    <property type="term" value="C:nucleus"/>
    <property type="evidence" value="ECO:0007669"/>
    <property type="project" value="UniProtKB-ARBA"/>
</dbReference>
<dbReference type="GO" id="GO:0042796">
    <property type="term" value="P:snRNA transcription by RNA polymerase III"/>
    <property type="evidence" value="ECO:0007669"/>
    <property type="project" value="TreeGrafter"/>
</dbReference>
<organism evidence="8 9">
    <name type="scientific">Anabarilius grahami</name>
    <name type="common">Kanglang fish</name>
    <name type="synonym">Barilius grahami</name>
    <dbReference type="NCBI Taxonomy" id="495550"/>
    <lineage>
        <taxon>Eukaryota</taxon>
        <taxon>Metazoa</taxon>
        <taxon>Chordata</taxon>
        <taxon>Craniata</taxon>
        <taxon>Vertebrata</taxon>
        <taxon>Euteleostomi</taxon>
        <taxon>Actinopterygii</taxon>
        <taxon>Neopterygii</taxon>
        <taxon>Teleostei</taxon>
        <taxon>Ostariophysi</taxon>
        <taxon>Cypriniformes</taxon>
        <taxon>Xenocyprididae</taxon>
        <taxon>Xenocypridinae</taxon>
        <taxon>Xenocypridinae incertae sedis</taxon>
        <taxon>Anabarilius</taxon>
    </lineage>
</organism>
<dbReference type="PANTHER" id="PTHR46621:SF1">
    <property type="entry name" value="SNRNA-ACTIVATING PROTEIN COMPLEX SUBUNIT 4"/>
    <property type="match status" value="1"/>
</dbReference>
<dbReference type="InterPro" id="IPR017930">
    <property type="entry name" value="Myb_dom"/>
</dbReference>
<feature type="domain" description="HTH myb-type" evidence="7">
    <location>
        <begin position="19"/>
        <end position="70"/>
    </location>
</feature>
<dbReference type="SUPFAM" id="SSF46689">
    <property type="entry name" value="Homeodomain-like"/>
    <property type="match status" value="2"/>
</dbReference>
<evidence type="ECO:0000259" key="7">
    <source>
        <dbReference type="PROSITE" id="PS51294"/>
    </source>
</evidence>
<evidence type="ECO:0000313" key="8">
    <source>
        <dbReference type="EMBL" id="ROI46933.1"/>
    </source>
</evidence>
<name>A0A3N0XMK3_ANAGA</name>
<dbReference type="GO" id="GO:0001006">
    <property type="term" value="F:RNA polymerase III type 3 promoter sequence-specific DNA binding"/>
    <property type="evidence" value="ECO:0007669"/>
    <property type="project" value="TreeGrafter"/>
</dbReference>
<dbReference type="Gene3D" id="1.10.10.60">
    <property type="entry name" value="Homeodomain-like"/>
    <property type="match status" value="3"/>
</dbReference>
<evidence type="ECO:0000256" key="3">
    <source>
        <dbReference type="ARBA" id="ARBA00023125"/>
    </source>
</evidence>
<evidence type="ECO:0000259" key="6">
    <source>
        <dbReference type="PROSITE" id="PS50090"/>
    </source>
</evidence>
<dbReference type="GO" id="GO:0000978">
    <property type="term" value="F:RNA polymerase II cis-regulatory region sequence-specific DNA binding"/>
    <property type="evidence" value="ECO:0007669"/>
    <property type="project" value="TreeGrafter"/>
</dbReference>
<dbReference type="SMART" id="SM00717">
    <property type="entry name" value="SANT"/>
    <property type="match status" value="3"/>
</dbReference>
<dbReference type="PROSITE" id="PS51294">
    <property type="entry name" value="HTH_MYB"/>
    <property type="match status" value="3"/>
</dbReference>
<dbReference type="InterPro" id="IPR009057">
    <property type="entry name" value="Homeodomain-like_sf"/>
</dbReference>
<feature type="domain" description="Myb-like" evidence="6">
    <location>
        <begin position="19"/>
        <end position="70"/>
    </location>
</feature>
<reference evidence="8 9" key="1">
    <citation type="submission" date="2018-10" db="EMBL/GenBank/DDBJ databases">
        <title>Genome assembly for a Yunnan-Guizhou Plateau 3E fish, Anabarilius grahami (Regan), and its evolutionary and genetic applications.</title>
        <authorList>
            <person name="Jiang W."/>
        </authorList>
    </citation>
    <scope>NUCLEOTIDE SEQUENCE [LARGE SCALE GENOMIC DNA]</scope>
    <source>
        <strain evidence="8">AG-KIZ</strain>
        <tissue evidence="8">Muscle</tissue>
    </source>
</reference>
<dbReference type="Pfam" id="PF13921">
    <property type="entry name" value="Myb_DNA-bind_6"/>
    <property type="match status" value="1"/>
</dbReference>
<protein>
    <submittedName>
        <fullName evidence="8">Myb-related protein B</fullName>
    </submittedName>
</protein>
<keyword evidence="9" id="KW-1185">Reference proteome</keyword>
<dbReference type="GO" id="GO:0019185">
    <property type="term" value="C:snRNA-activating protein complex"/>
    <property type="evidence" value="ECO:0007669"/>
    <property type="project" value="TreeGrafter"/>
</dbReference>
<keyword evidence="5" id="KW-0539">Nucleus</keyword>
<gene>
    <name evidence="8" type="ORF">DPX16_22658</name>
</gene>
<evidence type="ECO:0000256" key="2">
    <source>
        <dbReference type="ARBA" id="ARBA00023015"/>
    </source>
</evidence>
<dbReference type="CDD" id="cd00167">
    <property type="entry name" value="SANT"/>
    <property type="match status" value="3"/>
</dbReference>
<dbReference type="Pfam" id="PF00249">
    <property type="entry name" value="Myb_DNA-binding"/>
    <property type="match status" value="1"/>
</dbReference>
<dbReference type="GO" id="GO:0042795">
    <property type="term" value="P:snRNA transcription by RNA polymerase II"/>
    <property type="evidence" value="ECO:0007669"/>
    <property type="project" value="TreeGrafter"/>
</dbReference>
<dbReference type="PANTHER" id="PTHR46621">
    <property type="entry name" value="SNRNA-ACTIVATING PROTEIN COMPLEX SUBUNIT 4"/>
    <property type="match status" value="1"/>
</dbReference>
<proteinExistence type="predicted"/>
<dbReference type="Proteomes" id="UP000281406">
    <property type="component" value="Unassembled WGS sequence"/>
</dbReference>
<keyword evidence="1" id="KW-0677">Repeat</keyword>
<sequence>MVSLNPKCVTDLESDVDEDIERLKSRWTSKEDENLASLVGRFGRDEWELIAGYLPGRSAQDCKYRFTVVLDPELIKGTWTKEEDEKLIQLVSLYGDKKWSTIAKHLKGRRGKQCRERWHNHLDPSVIKTPWTKEEDLLIIKYHCVLGSRWAQIAKFLPGSALLLWSVGLGDLTILSYINDVSQVADVDVAYQIIDDVRKKMTNEKPRKLPNIFYVAL</sequence>
<feature type="domain" description="Myb-like" evidence="6">
    <location>
        <begin position="71"/>
        <end position="122"/>
    </location>
</feature>
<dbReference type="PROSITE" id="PS50090">
    <property type="entry name" value="MYB_LIKE"/>
    <property type="match status" value="3"/>
</dbReference>
<feature type="domain" description="HTH myb-type" evidence="7">
    <location>
        <begin position="71"/>
        <end position="126"/>
    </location>
</feature>
<keyword evidence="3" id="KW-0238">DNA-binding</keyword>
<evidence type="ECO:0000256" key="5">
    <source>
        <dbReference type="ARBA" id="ARBA00023242"/>
    </source>
</evidence>
<comment type="caution">
    <text evidence="8">The sequence shown here is derived from an EMBL/GenBank/DDBJ whole genome shotgun (WGS) entry which is preliminary data.</text>
</comment>
<accession>A0A3N0XMK3</accession>